<comment type="caution">
    <text evidence="6">The sequence shown here is derived from an EMBL/GenBank/DDBJ whole genome shotgun (WGS) entry which is preliminary data.</text>
</comment>
<evidence type="ECO:0000259" key="5">
    <source>
        <dbReference type="Pfam" id="PF23647"/>
    </source>
</evidence>
<dbReference type="Pfam" id="PF23647">
    <property type="entry name" value="TRAPPC13_M"/>
    <property type="match status" value="1"/>
</dbReference>
<feature type="transmembrane region" description="Helical" evidence="2">
    <location>
        <begin position="434"/>
        <end position="452"/>
    </location>
</feature>
<feature type="transmembrane region" description="Helical" evidence="2">
    <location>
        <begin position="458"/>
        <end position="479"/>
    </location>
</feature>
<dbReference type="PANTHER" id="PTHR13134">
    <property type="entry name" value="TRAFFICKING PROTEIN PARTICLE COMPLEX SUBUNIT 13"/>
    <property type="match status" value="1"/>
</dbReference>
<evidence type="ECO:0000259" key="3">
    <source>
        <dbReference type="Pfam" id="PF06159"/>
    </source>
</evidence>
<feature type="domain" description="Trafficking protein particle complex subunit 13 N-terminal" evidence="3">
    <location>
        <begin position="536"/>
        <end position="636"/>
    </location>
</feature>
<dbReference type="Pfam" id="PF23643">
    <property type="entry name" value="TRAPPC13_C"/>
    <property type="match status" value="1"/>
</dbReference>
<comment type="similarity">
    <text evidence="1">Belongs to the TRAPPC13 family.</text>
</comment>
<reference evidence="6 7" key="1">
    <citation type="submission" date="2016-02" db="EMBL/GenBank/DDBJ databases">
        <title>Genome analysis of coral dinoflagellate symbionts highlights evolutionary adaptations to a symbiotic lifestyle.</title>
        <authorList>
            <person name="Aranda M."/>
            <person name="Li Y."/>
            <person name="Liew Y.J."/>
            <person name="Baumgarten S."/>
            <person name="Simakov O."/>
            <person name="Wilson M."/>
            <person name="Piel J."/>
            <person name="Ashoor H."/>
            <person name="Bougouffa S."/>
            <person name="Bajic V.B."/>
            <person name="Ryu T."/>
            <person name="Ravasi T."/>
            <person name="Bayer T."/>
            <person name="Micklem G."/>
            <person name="Kim H."/>
            <person name="Bhak J."/>
            <person name="Lajeunesse T.C."/>
            <person name="Voolstra C.R."/>
        </authorList>
    </citation>
    <scope>NUCLEOTIDE SEQUENCE [LARGE SCALE GENOMIC DNA]</scope>
    <source>
        <strain evidence="6 7">CCMP2467</strain>
    </source>
</reference>
<feature type="transmembrane region" description="Helical" evidence="2">
    <location>
        <begin position="195"/>
        <end position="215"/>
    </location>
</feature>
<evidence type="ECO:0000256" key="1">
    <source>
        <dbReference type="ARBA" id="ARBA00010785"/>
    </source>
</evidence>
<feature type="domain" description="Trafficking protein particle complex subunit 13 C-terminal" evidence="4">
    <location>
        <begin position="773"/>
        <end position="863"/>
    </location>
</feature>
<accession>A0A1Q9D3J7</accession>
<evidence type="ECO:0000256" key="2">
    <source>
        <dbReference type="SAM" id="Phobius"/>
    </source>
</evidence>
<dbReference type="InterPro" id="IPR055428">
    <property type="entry name" value="TRAPPC13_C"/>
</dbReference>
<protein>
    <submittedName>
        <fullName evidence="6">Trafficking protein particle complex subunit 13</fullName>
    </submittedName>
</protein>
<dbReference type="OrthoDB" id="10250284at2759"/>
<feature type="transmembrane region" description="Helical" evidence="2">
    <location>
        <begin position="372"/>
        <end position="393"/>
    </location>
</feature>
<gene>
    <name evidence="6" type="primary">trappc13</name>
    <name evidence="6" type="ORF">AK812_SmicGene28741</name>
</gene>
<dbReference type="Proteomes" id="UP000186817">
    <property type="component" value="Unassembled WGS sequence"/>
</dbReference>
<feature type="transmembrane region" description="Helical" evidence="2">
    <location>
        <begin position="312"/>
        <end position="332"/>
    </location>
</feature>
<dbReference type="InterPro" id="IPR055429">
    <property type="entry name" value="TRAPPC13_M"/>
</dbReference>
<dbReference type="InterPro" id="IPR055427">
    <property type="entry name" value="TRAPPC13_N"/>
</dbReference>
<evidence type="ECO:0000313" key="7">
    <source>
        <dbReference type="Proteomes" id="UP000186817"/>
    </source>
</evidence>
<feature type="transmembrane region" description="Helical" evidence="2">
    <location>
        <begin position="399"/>
        <end position="422"/>
    </location>
</feature>
<dbReference type="AlphaFoldDB" id="A0A1Q9D3J7"/>
<dbReference type="PANTHER" id="PTHR13134:SF3">
    <property type="entry name" value="TRAFFICKING PROTEIN PARTICLE COMPLEX SUBUNIT 13"/>
    <property type="match status" value="1"/>
</dbReference>
<evidence type="ECO:0000313" key="6">
    <source>
        <dbReference type="EMBL" id="OLP89763.1"/>
    </source>
</evidence>
<dbReference type="InterPro" id="IPR010378">
    <property type="entry name" value="TRAPPC13"/>
</dbReference>
<feature type="transmembrane region" description="Helical" evidence="2">
    <location>
        <begin position="163"/>
        <end position="183"/>
    </location>
</feature>
<dbReference type="Pfam" id="PF06159">
    <property type="entry name" value="TRAPPC13_N"/>
    <property type="match status" value="1"/>
</dbReference>
<proteinExistence type="inferred from homology"/>
<keyword evidence="2" id="KW-0472">Membrane</keyword>
<dbReference type="EMBL" id="LSRX01000746">
    <property type="protein sequence ID" value="OLP89763.1"/>
    <property type="molecule type" value="Genomic_DNA"/>
</dbReference>
<feature type="transmembrane region" description="Helical" evidence="2">
    <location>
        <begin position="134"/>
        <end position="156"/>
    </location>
</feature>
<dbReference type="GO" id="GO:1990072">
    <property type="term" value="C:TRAPPIII protein complex"/>
    <property type="evidence" value="ECO:0007669"/>
    <property type="project" value="TreeGrafter"/>
</dbReference>
<keyword evidence="2" id="KW-1133">Transmembrane helix</keyword>
<keyword evidence="7" id="KW-1185">Reference proteome</keyword>
<name>A0A1Q9D3J7_SYMMI</name>
<evidence type="ECO:0000259" key="4">
    <source>
        <dbReference type="Pfam" id="PF23643"/>
    </source>
</evidence>
<feature type="domain" description="Trafficking protein particle complex subunit 13 middle" evidence="5">
    <location>
        <begin position="652"/>
        <end position="755"/>
    </location>
</feature>
<feature type="transmembrane region" description="Helical" evidence="2">
    <location>
        <begin position="338"/>
        <end position="360"/>
    </location>
</feature>
<sequence>MGSKKEERRWGLRCSDFARPCCPEPPSPEPPRTLAMGMLSAAVVWLWGWIWKDGSSGSRETHLLIAMVLCWSTASHLAWSGPLEGAMAEAGLPSRVLHGDALQDLLPLEPLWDVLAPALALSVGSQLGVFGVQLTLGLTFAQPLLLLLFPGFLALLEECNERLLAWHLGGLFGQPMLVAQVAVARAERHAGRGCVKAFGLLVGAYSLGAVAGAGLRRLAHRLPPFLCKVVLKVLVIKLVMLNIFAVRINGDKLGEHHEHAAHEDEHPTQYYQRQKARQMCSQVKTFLAAELERLLQGFTDCTSHLAARSAALFGLMLIMGPAPLPAVDFFAYTPFRKGFAVFWFDVVGVVSYAVVVPLLNEIWQDKTRCMECLDLFFLPSLALGAAAAMFAMLELTSTLHVTLITGLATASCSAVLGALLSADMSEKAPHLADVGMRLAWGLLCGGAAQFLGSQLGQILFLYYSWLGVSLCSFAALLTARHYTRKTCPKTLAASAPWRVAAMQQPEPLILKVMRLRQPGTAPPLPLQGLDVPKALVPMALQQSLVGEPFTGYLHVLNVSHQTVENVAMRVEIDIGASKFTLLNTGASPTKTLPPGEFVDAIVHHELRDAGTYALACLVTYTCAGEQGHFRRAYRFPALQPFAVSHRVIQIDRQLLVECSIENATQGSIYLTSWQLDCAPGFESRLVTELEKDPITGSALPLLLKPRGCFVLVFSAWPEEDAPDSAAVREQELLGSLAMSWRVPDGPAGRLEGHQIRMKAVQVPSLDLQVVECPSQVKVEVPFTIELEVTNRTAEKLEPKMHFDLRLMGAAKLLSVERHLPKLDPGARHRFPMQLLVTVPGLHGLNGVFVMDDRAAPRPEFGPLCDLLAF</sequence>
<organism evidence="6 7">
    <name type="scientific">Symbiodinium microadriaticum</name>
    <name type="common">Dinoflagellate</name>
    <name type="synonym">Zooxanthella microadriatica</name>
    <dbReference type="NCBI Taxonomy" id="2951"/>
    <lineage>
        <taxon>Eukaryota</taxon>
        <taxon>Sar</taxon>
        <taxon>Alveolata</taxon>
        <taxon>Dinophyceae</taxon>
        <taxon>Suessiales</taxon>
        <taxon>Symbiodiniaceae</taxon>
        <taxon>Symbiodinium</taxon>
    </lineage>
</organism>
<keyword evidence="2" id="KW-0812">Transmembrane</keyword>